<evidence type="ECO:0000313" key="9">
    <source>
        <dbReference type="EMBL" id="KAF0733626.1"/>
    </source>
</evidence>
<feature type="transmembrane region" description="Helical" evidence="8">
    <location>
        <begin position="42"/>
        <end position="64"/>
    </location>
</feature>
<keyword evidence="10" id="KW-1185">Reference proteome</keyword>
<dbReference type="VEuPathDB" id="FungiDB:AeMF1_009864"/>
<dbReference type="GO" id="GO:0005886">
    <property type="term" value="C:plasma membrane"/>
    <property type="evidence" value="ECO:0007669"/>
    <property type="project" value="TreeGrafter"/>
</dbReference>
<evidence type="ECO:0000256" key="5">
    <source>
        <dbReference type="ARBA" id="ARBA00023136"/>
    </source>
</evidence>
<keyword evidence="5 6" id="KW-0472">Membrane</keyword>
<dbReference type="Pfam" id="PF03381">
    <property type="entry name" value="CDC50"/>
    <property type="match status" value="1"/>
</dbReference>
<dbReference type="PANTHER" id="PTHR10926">
    <property type="entry name" value="CELL CYCLE CONTROL PROTEIN 50"/>
    <property type="match status" value="1"/>
</dbReference>
<evidence type="ECO:0000256" key="4">
    <source>
        <dbReference type="ARBA" id="ARBA00022989"/>
    </source>
</evidence>
<dbReference type="AlphaFoldDB" id="A0A6G0X196"/>
<proteinExistence type="inferred from homology"/>
<keyword evidence="3 8" id="KW-0812">Transmembrane</keyword>
<organism evidence="9 10">
    <name type="scientific">Aphanomyces euteiches</name>
    <dbReference type="NCBI Taxonomy" id="100861"/>
    <lineage>
        <taxon>Eukaryota</taxon>
        <taxon>Sar</taxon>
        <taxon>Stramenopiles</taxon>
        <taxon>Oomycota</taxon>
        <taxon>Saprolegniomycetes</taxon>
        <taxon>Saprolegniales</taxon>
        <taxon>Verrucalvaceae</taxon>
        <taxon>Aphanomyces</taxon>
    </lineage>
</organism>
<gene>
    <name evidence="9" type="ORF">Ae201684_009558</name>
</gene>
<evidence type="ECO:0000256" key="1">
    <source>
        <dbReference type="ARBA" id="ARBA00004141"/>
    </source>
</evidence>
<evidence type="ECO:0000256" key="6">
    <source>
        <dbReference type="PIRNR" id="PIRNR015840"/>
    </source>
</evidence>
<feature type="transmembrane region" description="Helical" evidence="8">
    <location>
        <begin position="364"/>
        <end position="386"/>
    </location>
</feature>
<reference evidence="9 10" key="1">
    <citation type="submission" date="2019-07" db="EMBL/GenBank/DDBJ databases">
        <title>Genomics analysis of Aphanomyces spp. identifies a new class of oomycete effector associated with host adaptation.</title>
        <authorList>
            <person name="Gaulin E."/>
        </authorList>
    </citation>
    <scope>NUCLEOTIDE SEQUENCE [LARGE SCALE GENOMIC DNA]</scope>
    <source>
        <strain evidence="9 10">ATCC 201684</strain>
    </source>
</reference>
<dbReference type="EMBL" id="VJMJ01000121">
    <property type="protein sequence ID" value="KAF0733626.1"/>
    <property type="molecule type" value="Genomic_DNA"/>
</dbReference>
<evidence type="ECO:0000313" key="10">
    <source>
        <dbReference type="Proteomes" id="UP000481153"/>
    </source>
</evidence>
<dbReference type="PIRSF" id="PIRSF015840">
    <property type="entry name" value="DUF284_TM_euk"/>
    <property type="match status" value="1"/>
</dbReference>
<keyword evidence="4 8" id="KW-1133">Transmembrane helix</keyword>
<accession>A0A6G0X196</accession>
<evidence type="ECO:0000256" key="2">
    <source>
        <dbReference type="ARBA" id="ARBA00009457"/>
    </source>
</evidence>
<dbReference type="GO" id="GO:0005783">
    <property type="term" value="C:endoplasmic reticulum"/>
    <property type="evidence" value="ECO:0007669"/>
    <property type="project" value="TreeGrafter"/>
</dbReference>
<dbReference type="InterPro" id="IPR005045">
    <property type="entry name" value="CDC50/LEM3_fam"/>
</dbReference>
<sequence length="406" mass="44414">MASPTPTSAVADINKRRELKNRPDDSKFTQQTLRVWKPILTLQWAIGVLSLGAIVCLTLGGLVLQRSSNMSLYRVLYDAGSKSNGVAPTAVQLGGTVAYLDKCHLGSPQDANSFSGSKTCFVTVTLDRDIVGDTIVFYELAPFYQTHRRYMTSQVLQQYMGGWSPGDSTSDCDPVLASPSTQLCNGTTCFGTNKSRQHYPCGLVANTMFNDIFWLHNGTLPSGKVLGPADLKIAGIARTFTNYNFKNPQTPLDLDTFLPIWHNPNYSRIIPPPGSDILPQITSDYTNSTAWVTTPPGTGVENEYFRVWVNLAAGNVLRKPYGRIAVPNLPAGTQLTFAVQSNFYTEGSKAIVVGEIGWFGSENIAMGVLFIISGSFCLIAALVFTYKAIKNPRRLGDVTSLKWKLQ</sequence>
<comment type="subcellular location">
    <subcellularLocation>
        <location evidence="1">Membrane</location>
        <topology evidence="1">Multi-pass membrane protein</topology>
    </subcellularLocation>
</comment>
<dbReference type="PANTHER" id="PTHR10926:SF0">
    <property type="entry name" value="CDC50, ISOFORM A"/>
    <property type="match status" value="1"/>
</dbReference>
<feature type="compositionally biased region" description="Basic and acidic residues" evidence="7">
    <location>
        <begin position="13"/>
        <end position="25"/>
    </location>
</feature>
<evidence type="ECO:0000256" key="3">
    <source>
        <dbReference type="ARBA" id="ARBA00022692"/>
    </source>
</evidence>
<dbReference type="Proteomes" id="UP000481153">
    <property type="component" value="Unassembled WGS sequence"/>
</dbReference>
<evidence type="ECO:0000256" key="7">
    <source>
        <dbReference type="SAM" id="MobiDB-lite"/>
    </source>
</evidence>
<feature type="region of interest" description="Disordered" evidence="7">
    <location>
        <begin position="1"/>
        <end position="25"/>
    </location>
</feature>
<name>A0A6G0X196_9STRA</name>
<dbReference type="GO" id="GO:0005794">
    <property type="term" value="C:Golgi apparatus"/>
    <property type="evidence" value="ECO:0007669"/>
    <property type="project" value="TreeGrafter"/>
</dbReference>
<comment type="caution">
    <text evidence="9">The sequence shown here is derived from an EMBL/GenBank/DDBJ whole genome shotgun (WGS) entry which is preliminary data.</text>
</comment>
<evidence type="ECO:0000256" key="8">
    <source>
        <dbReference type="SAM" id="Phobius"/>
    </source>
</evidence>
<comment type="similarity">
    <text evidence="2 6">Belongs to the CDC50/LEM3 family.</text>
</comment>
<protein>
    <submittedName>
        <fullName evidence="9">Uncharacterized protein</fullName>
    </submittedName>
</protein>